<proteinExistence type="predicted"/>
<dbReference type="Pfam" id="PF18970">
    <property type="entry name" value="DUF5709"/>
    <property type="match status" value="1"/>
</dbReference>
<organism evidence="3 4">
    <name type="scientific">Streptomonospora salina</name>
    <dbReference type="NCBI Taxonomy" id="104205"/>
    <lineage>
        <taxon>Bacteria</taxon>
        <taxon>Bacillati</taxon>
        <taxon>Actinomycetota</taxon>
        <taxon>Actinomycetes</taxon>
        <taxon>Streptosporangiales</taxon>
        <taxon>Nocardiopsidaceae</taxon>
        <taxon>Streptomonospora</taxon>
    </lineage>
</organism>
<dbReference type="EMBL" id="JACHLY010000001">
    <property type="protein sequence ID" value="MBB6000447.1"/>
    <property type="molecule type" value="Genomic_DNA"/>
</dbReference>
<feature type="compositionally biased region" description="Basic and acidic residues" evidence="1">
    <location>
        <begin position="114"/>
        <end position="147"/>
    </location>
</feature>
<reference evidence="3 4" key="1">
    <citation type="submission" date="2020-08" db="EMBL/GenBank/DDBJ databases">
        <title>Sequencing the genomes of 1000 actinobacteria strains.</title>
        <authorList>
            <person name="Klenk H.-P."/>
        </authorList>
    </citation>
    <scope>NUCLEOTIDE SEQUENCE [LARGE SCALE GENOMIC DNA]</scope>
    <source>
        <strain evidence="3 4">DSM 44593</strain>
    </source>
</reference>
<comment type="caution">
    <text evidence="3">The sequence shown here is derived from an EMBL/GenBank/DDBJ whole genome shotgun (WGS) entry which is preliminary data.</text>
</comment>
<feature type="compositionally biased region" description="Basic and acidic residues" evidence="1">
    <location>
        <begin position="1"/>
        <end position="12"/>
    </location>
</feature>
<evidence type="ECO:0000259" key="2">
    <source>
        <dbReference type="Pfam" id="PF18970"/>
    </source>
</evidence>
<feature type="region of interest" description="Disordered" evidence="1">
    <location>
        <begin position="1"/>
        <end position="158"/>
    </location>
</feature>
<accession>A0A841E8Y0</accession>
<evidence type="ECO:0000256" key="1">
    <source>
        <dbReference type="SAM" id="MobiDB-lite"/>
    </source>
</evidence>
<feature type="compositionally biased region" description="Low complexity" evidence="1">
    <location>
        <begin position="45"/>
        <end position="54"/>
    </location>
</feature>
<gene>
    <name evidence="3" type="ORF">HNR25_004198</name>
</gene>
<sequence>MSENRPEGRNPEDPVNDTAADWEEAGLPAQEDSTEDQSLPGRVPEGTGESGAAGTEKESGRPFEESGEPLDEALARDRPDVPGAVGSTARTADEFPPPAPEQEPGGVRVVATDEGVREHHEDTLIARDPGADHEAYSAEESAVRREDEPADAEESDLP</sequence>
<name>A0A841E8Y0_9ACTN</name>
<evidence type="ECO:0000313" key="3">
    <source>
        <dbReference type="EMBL" id="MBB6000447.1"/>
    </source>
</evidence>
<protein>
    <recommendedName>
        <fullName evidence="2">DUF5709 domain-containing protein</fullName>
    </recommendedName>
</protein>
<feature type="compositionally biased region" description="Basic and acidic residues" evidence="1">
    <location>
        <begin position="55"/>
        <end position="64"/>
    </location>
</feature>
<feature type="compositionally biased region" description="Acidic residues" evidence="1">
    <location>
        <begin position="148"/>
        <end position="158"/>
    </location>
</feature>
<dbReference type="AlphaFoldDB" id="A0A841E8Y0"/>
<feature type="domain" description="DUF5709" evidence="2">
    <location>
        <begin position="106"/>
        <end position="148"/>
    </location>
</feature>
<evidence type="ECO:0000313" key="4">
    <source>
        <dbReference type="Proteomes" id="UP000578077"/>
    </source>
</evidence>
<dbReference type="InterPro" id="IPR043763">
    <property type="entry name" value="DUF5709"/>
</dbReference>
<dbReference type="RefSeq" id="WP_184637874.1">
    <property type="nucleotide sequence ID" value="NZ_BAABKT010000032.1"/>
</dbReference>
<keyword evidence="4" id="KW-1185">Reference proteome</keyword>
<dbReference type="Proteomes" id="UP000578077">
    <property type="component" value="Unassembled WGS sequence"/>
</dbReference>